<dbReference type="InterPro" id="IPR050396">
    <property type="entry name" value="Glycosyltr_51/Transpeptidase"/>
</dbReference>
<reference evidence="16 17" key="1">
    <citation type="submission" date="2021-03" db="EMBL/GenBank/DDBJ databases">
        <title>Whole genome sequence of Jiella sp. MQZ13P-4.</title>
        <authorList>
            <person name="Tuo L."/>
        </authorList>
    </citation>
    <scope>NUCLEOTIDE SEQUENCE [LARGE SCALE GENOMIC DNA]</scope>
    <source>
        <strain evidence="16 17">MQZ13P-4</strain>
    </source>
</reference>
<name>A0ABS3J5F5_9HYPH</name>
<dbReference type="InterPro" id="IPR012338">
    <property type="entry name" value="Beta-lactam/transpept-like"/>
</dbReference>
<keyword evidence="8" id="KW-0378">Hydrolase</keyword>
<evidence type="ECO:0000256" key="3">
    <source>
        <dbReference type="ARBA" id="ARBA00007739"/>
    </source>
</evidence>
<dbReference type="InterPro" id="IPR023346">
    <property type="entry name" value="Lysozyme-like_dom_sf"/>
</dbReference>
<dbReference type="Proteomes" id="UP000664288">
    <property type="component" value="Unassembled WGS sequence"/>
</dbReference>
<feature type="region of interest" description="Disordered" evidence="12">
    <location>
        <begin position="701"/>
        <end position="724"/>
    </location>
</feature>
<dbReference type="InterPro" id="IPR001264">
    <property type="entry name" value="Glyco_trans_51"/>
</dbReference>
<dbReference type="Gene3D" id="1.10.3810.10">
    <property type="entry name" value="Biosynthetic peptidoglycan transglycosylase-like"/>
    <property type="match status" value="1"/>
</dbReference>
<keyword evidence="5" id="KW-0645">Protease</keyword>
<feature type="region of interest" description="Disordered" evidence="12">
    <location>
        <begin position="663"/>
        <end position="687"/>
    </location>
</feature>
<feature type="compositionally biased region" description="Low complexity" evidence="12">
    <location>
        <begin position="710"/>
        <end position="724"/>
    </location>
</feature>
<dbReference type="EC" id="2.4.99.28" evidence="10"/>
<evidence type="ECO:0000256" key="6">
    <source>
        <dbReference type="ARBA" id="ARBA00022676"/>
    </source>
</evidence>
<sequence length="724" mass="79635">MVSWRLENQPNQRRRRRQPSRLIEVDAWIDSSLWRLYHAFLAWWENVTIVSRRFRARGFNRVLVEIACEGLTLGLAGFVLLFALAQPAIKMTRHGLPQESDYSVLFLDKHGEEIGRRGILRAAAVPIDEIPDNFVKALLATEDRRFFDHFGIDFLGLVRALTVNAQAGGVVQGGSTLTQQLAKNLFLSNERSLDRKIKEAFLSLWLESHYTKRQILAMYLDRAYMGGGTFGAAAAAEFYFGKNIRDVSLAEAAMLAGLFKAPAKYAPHINLPAARARANEVLTNMVQANFLTEGQVIAARRHPATAIDRSSSPSPDYFLDYAFDEVQRIAQQNGIKDRNFTARTTVDLDLQKLADESVEYHLRQYGKNYNVGEAAMVVLASDGSVRAIVGGRDYGVSQFNRATKALRQPGSSFKVYVYATAMQEGMKPSDTIVDSPITIGNWSPQNYGRSFSGRVTLANALARSLNVPAVKLYQKVGFDDTVKTAKAMGIESNLRGDKTMALGTSEVTVMDQATAYTVFANGGMNSNRHAIEQLTDGAGKVVWDARHDLPPRHQVLSEQATKYMNEMLVGVSEHGTARKAQLSMTRVGGKTGTTQSYRDGWFVGFTGNYVGAVWFGNDSFRPTNRLTGGSLPAMTWQRFMEAAHQNIELKPIPYIDDPFPANSGKVAEAGEEGTGPAAPETLSKKAQDVLSHIAEGLDAMKPLEPEHLASADTAAAGPAPARSQ</sequence>
<evidence type="ECO:0000256" key="10">
    <source>
        <dbReference type="ARBA" id="ARBA00044770"/>
    </source>
</evidence>
<evidence type="ECO:0000256" key="7">
    <source>
        <dbReference type="ARBA" id="ARBA00022679"/>
    </source>
</evidence>
<evidence type="ECO:0000256" key="8">
    <source>
        <dbReference type="ARBA" id="ARBA00022801"/>
    </source>
</evidence>
<dbReference type="PANTHER" id="PTHR32282">
    <property type="entry name" value="BINDING PROTEIN TRANSPEPTIDASE, PUTATIVE-RELATED"/>
    <property type="match status" value="1"/>
</dbReference>
<feature type="domain" description="Penicillin-binding protein transpeptidase" evidence="14">
    <location>
        <begin position="375"/>
        <end position="606"/>
    </location>
</feature>
<keyword evidence="7" id="KW-0808">Transferase</keyword>
<dbReference type="NCBIfam" id="TIGR02074">
    <property type="entry name" value="PBP_1a_fam"/>
    <property type="match status" value="1"/>
</dbReference>
<dbReference type="Pfam" id="PF00905">
    <property type="entry name" value="Transpeptidase"/>
    <property type="match status" value="1"/>
</dbReference>
<evidence type="ECO:0000256" key="2">
    <source>
        <dbReference type="ARBA" id="ARBA00007090"/>
    </source>
</evidence>
<dbReference type="SUPFAM" id="SSF56601">
    <property type="entry name" value="beta-lactamase/transpeptidase-like"/>
    <property type="match status" value="1"/>
</dbReference>
<keyword evidence="13" id="KW-0812">Transmembrane</keyword>
<dbReference type="SUPFAM" id="SSF53955">
    <property type="entry name" value="Lysozyme-like"/>
    <property type="match status" value="1"/>
</dbReference>
<comment type="similarity">
    <text evidence="3">In the N-terminal section; belongs to the glycosyltransferase 51 family.</text>
</comment>
<gene>
    <name evidence="16" type="ORF">J1C47_14785</name>
</gene>
<dbReference type="InterPro" id="IPR001460">
    <property type="entry name" value="PCN-bd_Tpept"/>
</dbReference>
<keyword evidence="17" id="KW-1185">Reference proteome</keyword>
<keyword evidence="13" id="KW-0472">Membrane</keyword>
<protein>
    <recommendedName>
        <fullName evidence="10">peptidoglycan glycosyltransferase</fullName>
        <ecNumber evidence="10">2.4.99.28</ecNumber>
    </recommendedName>
</protein>
<dbReference type="InterPro" id="IPR036950">
    <property type="entry name" value="PBP_transglycosylase"/>
</dbReference>
<comment type="pathway">
    <text evidence="1">Cell wall biogenesis; peptidoglycan biosynthesis.</text>
</comment>
<dbReference type="EMBL" id="JAFMPY010000016">
    <property type="protein sequence ID" value="MBO0904909.1"/>
    <property type="molecule type" value="Genomic_DNA"/>
</dbReference>
<accession>A0ABS3J5F5</accession>
<evidence type="ECO:0000256" key="4">
    <source>
        <dbReference type="ARBA" id="ARBA00022645"/>
    </source>
</evidence>
<feature type="transmembrane region" description="Helical" evidence="13">
    <location>
        <begin position="62"/>
        <end position="84"/>
    </location>
</feature>
<feature type="domain" description="Glycosyl transferase family 51" evidence="15">
    <location>
        <begin position="122"/>
        <end position="285"/>
    </location>
</feature>
<evidence type="ECO:0000313" key="16">
    <source>
        <dbReference type="EMBL" id="MBO0904909.1"/>
    </source>
</evidence>
<evidence type="ECO:0000256" key="11">
    <source>
        <dbReference type="ARBA" id="ARBA00049902"/>
    </source>
</evidence>
<evidence type="ECO:0000256" key="9">
    <source>
        <dbReference type="ARBA" id="ARBA00023268"/>
    </source>
</evidence>
<keyword evidence="13" id="KW-1133">Transmembrane helix</keyword>
<comment type="caution">
    <text evidence="16">The sequence shown here is derived from an EMBL/GenBank/DDBJ whole genome shotgun (WGS) entry which is preliminary data.</text>
</comment>
<evidence type="ECO:0000256" key="13">
    <source>
        <dbReference type="SAM" id="Phobius"/>
    </source>
</evidence>
<organism evidence="16 17">
    <name type="scientific">Jiella sonneratiae</name>
    <dbReference type="NCBI Taxonomy" id="2816856"/>
    <lineage>
        <taxon>Bacteria</taxon>
        <taxon>Pseudomonadati</taxon>
        <taxon>Pseudomonadota</taxon>
        <taxon>Alphaproteobacteria</taxon>
        <taxon>Hyphomicrobiales</taxon>
        <taxon>Aurantimonadaceae</taxon>
        <taxon>Jiella</taxon>
    </lineage>
</organism>
<evidence type="ECO:0000313" key="17">
    <source>
        <dbReference type="Proteomes" id="UP000664288"/>
    </source>
</evidence>
<evidence type="ECO:0000259" key="14">
    <source>
        <dbReference type="Pfam" id="PF00905"/>
    </source>
</evidence>
<dbReference type="RefSeq" id="WP_207351555.1">
    <property type="nucleotide sequence ID" value="NZ_JAFMPY010000016.1"/>
</dbReference>
<dbReference type="PANTHER" id="PTHR32282:SF33">
    <property type="entry name" value="PEPTIDOGLYCAN GLYCOSYLTRANSFERASE"/>
    <property type="match status" value="1"/>
</dbReference>
<dbReference type="Pfam" id="PF00912">
    <property type="entry name" value="Transgly"/>
    <property type="match status" value="1"/>
</dbReference>
<evidence type="ECO:0000259" key="15">
    <source>
        <dbReference type="Pfam" id="PF00912"/>
    </source>
</evidence>
<comment type="catalytic activity">
    <reaction evidence="11">
        <text>[GlcNAc-(1-&gt;4)-Mur2Ac(oyl-L-Ala-gamma-D-Glu-L-Lys-D-Ala-D-Ala)](n)-di-trans,octa-cis-undecaprenyl diphosphate + beta-D-GlcNAc-(1-&gt;4)-Mur2Ac(oyl-L-Ala-gamma-D-Glu-L-Lys-D-Ala-D-Ala)-di-trans,octa-cis-undecaprenyl diphosphate = [GlcNAc-(1-&gt;4)-Mur2Ac(oyl-L-Ala-gamma-D-Glu-L-Lys-D-Ala-D-Ala)](n+1)-di-trans,octa-cis-undecaprenyl diphosphate + di-trans,octa-cis-undecaprenyl diphosphate + H(+)</text>
        <dbReference type="Rhea" id="RHEA:23708"/>
        <dbReference type="Rhea" id="RHEA-COMP:9602"/>
        <dbReference type="Rhea" id="RHEA-COMP:9603"/>
        <dbReference type="ChEBI" id="CHEBI:15378"/>
        <dbReference type="ChEBI" id="CHEBI:58405"/>
        <dbReference type="ChEBI" id="CHEBI:60033"/>
        <dbReference type="ChEBI" id="CHEBI:78435"/>
        <dbReference type="EC" id="2.4.99.28"/>
    </reaction>
</comment>
<proteinExistence type="inferred from homology"/>
<keyword evidence="6" id="KW-0328">Glycosyltransferase</keyword>
<comment type="similarity">
    <text evidence="2">In the C-terminal section; belongs to the transpeptidase family.</text>
</comment>
<keyword evidence="4" id="KW-0121">Carboxypeptidase</keyword>
<dbReference type="Gene3D" id="3.40.710.10">
    <property type="entry name" value="DD-peptidase/beta-lactamase superfamily"/>
    <property type="match status" value="1"/>
</dbReference>
<evidence type="ECO:0000256" key="12">
    <source>
        <dbReference type="SAM" id="MobiDB-lite"/>
    </source>
</evidence>
<evidence type="ECO:0000256" key="5">
    <source>
        <dbReference type="ARBA" id="ARBA00022670"/>
    </source>
</evidence>
<evidence type="ECO:0000256" key="1">
    <source>
        <dbReference type="ARBA" id="ARBA00004752"/>
    </source>
</evidence>
<keyword evidence="9" id="KW-0511">Multifunctional enzyme</keyword>